<evidence type="ECO:0000259" key="7">
    <source>
        <dbReference type="PROSITE" id="PS50103"/>
    </source>
</evidence>
<evidence type="ECO:0000313" key="9">
    <source>
        <dbReference type="WBParaSite" id="SPAL_0000141000.1"/>
    </source>
</evidence>
<keyword evidence="4 5" id="KW-0862">Zinc</keyword>
<protein>
    <submittedName>
        <fullName evidence="9">C3H1-type domain-containing protein</fullName>
    </submittedName>
</protein>
<evidence type="ECO:0000256" key="4">
    <source>
        <dbReference type="ARBA" id="ARBA00022833"/>
    </source>
</evidence>
<dbReference type="SMART" id="SM00356">
    <property type="entry name" value="ZnF_C3H1"/>
    <property type="match status" value="2"/>
</dbReference>
<feature type="domain" description="C3H1-type" evidence="7">
    <location>
        <begin position="122"/>
        <end position="150"/>
    </location>
</feature>
<dbReference type="FunFam" id="4.10.1000.10:FF:000001">
    <property type="entry name" value="zinc finger CCCH domain-containing protein 15-like"/>
    <property type="match status" value="1"/>
</dbReference>
<keyword evidence="8" id="KW-1185">Reference proteome</keyword>
<evidence type="ECO:0000256" key="3">
    <source>
        <dbReference type="ARBA" id="ARBA00022771"/>
    </source>
</evidence>
<name>A0A0N5B5R4_STREA</name>
<evidence type="ECO:0000256" key="1">
    <source>
        <dbReference type="ARBA" id="ARBA00022723"/>
    </source>
</evidence>
<keyword evidence="3 5" id="KW-0863">Zinc-finger</keyword>
<accession>A0A0N5B5R4</accession>
<keyword evidence="2" id="KW-0677">Repeat</keyword>
<dbReference type="InterPro" id="IPR000571">
    <property type="entry name" value="Znf_CCCH"/>
</dbReference>
<evidence type="ECO:0000256" key="2">
    <source>
        <dbReference type="ARBA" id="ARBA00022737"/>
    </source>
</evidence>
<dbReference type="WBParaSite" id="SPAL_0000141000.1">
    <property type="protein sequence ID" value="SPAL_0000141000.1"/>
    <property type="gene ID" value="SPAL_0000141000"/>
</dbReference>
<feature type="zinc finger region" description="C3H1-type" evidence="5">
    <location>
        <begin position="122"/>
        <end position="150"/>
    </location>
</feature>
<keyword evidence="1 5" id="KW-0479">Metal-binding</keyword>
<sequence>MNTPQNIFYNHFEGNGTASSPDSGTFSVFDNFQQTRENGRLFNERQKVSFDNTIVGGNKTVNVSNGTQTTTSSSSSAVPKNPKLYKTELCRSWMDSGRCNYGERCQYAHGEHEKRPIPRHPKYKTEACQSYHKRGYCPYGPRCHFIHNEDNLISTQNIPATNNNITQLDSSNLMINLGNMTTTTNGSSVNRSSSSGDSPAPSSAESGSESPLGSYSPPLEQEDYFQSFSTTQNGRGKNPHDSEYNYDWTTMTPLINDFNAWGIGPNQQLQSNRGMHSFDQFSLGVNPFTNNGFSSFANSDNDSTNDYGSVFGAERLPVFEQLANASN</sequence>
<dbReference type="PROSITE" id="PS50103">
    <property type="entry name" value="ZF_C3H1"/>
    <property type="match status" value="2"/>
</dbReference>
<dbReference type="GO" id="GO:0008270">
    <property type="term" value="F:zinc ion binding"/>
    <property type="evidence" value="ECO:0007669"/>
    <property type="project" value="UniProtKB-KW"/>
</dbReference>
<dbReference type="Gene3D" id="4.10.1000.10">
    <property type="entry name" value="Zinc finger, CCCH-type"/>
    <property type="match status" value="2"/>
</dbReference>
<dbReference type="PANTHER" id="PTHR12547">
    <property type="entry name" value="CCCH ZINC FINGER/TIS11-RELATED"/>
    <property type="match status" value="1"/>
</dbReference>
<feature type="region of interest" description="Disordered" evidence="6">
    <location>
        <begin position="177"/>
        <end position="220"/>
    </location>
</feature>
<feature type="zinc finger region" description="C3H1-type" evidence="5">
    <location>
        <begin position="84"/>
        <end position="112"/>
    </location>
</feature>
<dbReference type="Proteomes" id="UP000046392">
    <property type="component" value="Unplaced"/>
</dbReference>
<organism evidence="8 9">
    <name type="scientific">Strongyloides papillosus</name>
    <name type="common">Intestinal threadworm</name>
    <dbReference type="NCBI Taxonomy" id="174720"/>
    <lineage>
        <taxon>Eukaryota</taxon>
        <taxon>Metazoa</taxon>
        <taxon>Ecdysozoa</taxon>
        <taxon>Nematoda</taxon>
        <taxon>Chromadorea</taxon>
        <taxon>Rhabditida</taxon>
        <taxon>Tylenchina</taxon>
        <taxon>Panagrolaimomorpha</taxon>
        <taxon>Strongyloidoidea</taxon>
        <taxon>Strongyloididae</taxon>
        <taxon>Strongyloides</taxon>
    </lineage>
</organism>
<dbReference type="GO" id="GO:0043186">
    <property type="term" value="C:P granule"/>
    <property type="evidence" value="ECO:0007669"/>
    <property type="project" value="UniProtKB-ARBA"/>
</dbReference>
<dbReference type="AlphaFoldDB" id="A0A0N5B5R4"/>
<evidence type="ECO:0000256" key="5">
    <source>
        <dbReference type="PROSITE-ProRule" id="PRU00723"/>
    </source>
</evidence>
<dbReference type="STRING" id="174720.A0A0N5B5R4"/>
<feature type="compositionally biased region" description="Low complexity" evidence="6">
    <location>
        <begin position="181"/>
        <end position="214"/>
    </location>
</feature>
<evidence type="ECO:0000313" key="8">
    <source>
        <dbReference type="Proteomes" id="UP000046392"/>
    </source>
</evidence>
<dbReference type="InterPro" id="IPR045877">
    <property type="entry name" value="ZFP36-like"/>
</dbReference>
<proteinExistence type="predicted"/>
<feature type="domain" description="C3H1-type" evidence="7">
    <location>
        <begin position="84"/>
        <end position="112"/>
    </location>
</feature>
<evidence type="ECO:0000256" key="6">
    <source>
        <dbReference type="SAM" id="MobiDB-lite"/>
    </source>
</evidence>
<dbReference type="GO" id="GO:0005829">
    <property type="term" value="C:cytosol"/>
    <property type="evidence" value="ECO:0007669"/>
    <property type="project" value="TreeGrafter"/>
</dbReference>
<dbReference type="GO" id="GO:0003730">
    <property type="term" value="F:mRNA 3'-UTR binding"/>
    <property type="evidence" value="ECO:0007669"/>
    <property type="project" value="TreeGrafter"/>
</dbReference>
<dbReference type="PANTHER" id="PTHR12547:SF185">
    <property type="entry name" value="C3H1-TYPE DOMAIN-CONTAINING PROTEIN"/>
    <property type="match status" value="1"/>
</dbReference>
<dbReference type="InterPro" id="IPR036855">
    <property type="entry name" value="Znf_CCCH_sf"/>
</dbReference>
<dbReference type="Pfam" id="PF00642">
    <property type="entry name" value="zf-CCCH"/>
    <property type="match status" value="2"/>
</dbReference>
<dbReference type="SUPFAM" id="SSF90229">
    <property type="entry name" value="CCCH zinc finger"/>
    <property type="match status" value="2"/>
</dbReference>
<reference evidence="9" key="1">
    <citation type="submission" date="2017-02" db="UniProtKB">
        <authorList>
            <consortium name="WormBaseParasite"/>
        </authorList>
    </citation>
    <scope>IDENTIFICATION</scope>
</reference>
<dbReference type="FunFam" id="4.10.1000.10:FF:000002">
    <property type="entry name" value="Zinc finger protein 36, C3H1 type-like 1"/>
    <property type="match status" value="1"/>
</dbReference>